<dbReference type="Proteomes" id="UP000815677">
    <property type="component" value="Unassembled WGS sequence"/>
</dbReference>
<dbReference type="EMBL" id="DF843626">
    <property type="protein sequence ID" value="GAT47510.1"/>
    <property type="molecule type" value="Genomic_DNA"/>
</dbReference>
<evidence type="ECO:0000256" key="7">
    <source>
        <dbReference type="SAM" id="Phobius"/>
    </source>
</evidence>
<dbReference type="Pfam" id="PF13520">
    <property type="entry name" value="AA_permease_2"/>
    <property type="match status" value="1"/>
</dbReference>
<feature type="signal peptide" evidence="8">
    <location>
        <begin position="1"/>
        <end position="19"/>
    </location>
</feature>
<evidence type="ECO:0000256" key="1">
    <source>
        <dbReference type="ARBA" id="ARBA00004141"/>
    </source>
</evidence>
<keyword evidence="2" id="KW-0813">Transport</keyword>
<comment type="subcellular location">
    <subcellularLocation>
        <location evidence="1">Membrane</location>
        <topology evidence="1">Multi-pass membrane protein</topology>
    </subcellularLocation>
</comment>
<feature type="transmembrane region" description="Helical" evidence="7">
    <location>
        <begin position="591"/>
        <end position="619"/>
    </location>
</feature>
<evidence type="ECO:0000313" key="9">
    <source>
        <dbReference type="EMBL" id="GAT47510.1"/>
    </source>
</evidence>
<keyword evidence="4 7" id="KW-1133">Transmembrane helix</keyword>
<feature type="transmembrane region" description="Helical" evidence="7">
    <location>
        <begin position="796"/>
        <end position="815"/>
    </location>
</feature>
<name>A0ABQ0L8L6_MYCCL</name>
<evidence type="ECO:0000256" key="8">
    <source>
        <dbReference type="SAM" id="SignalP"/>
    </source>
</evidence>
<dbReference type="PANTHER" id="PTHR45649">
    <property type="entry name" value="AMINO-ACID PERMEASE BAT1"/>
    <property type="match status" value="1"/>
</dbReference>
<dbReference type="PANTHER" id="PTHR45649:SF9">
    <property type="entry name" value="AMINO-ACID PERMEASE 2"/>
    <property type="match status" value="1"/>
</dbReference>
<evidence type="ECO:0000313" key="10">
    <source>
        <dbReference type="Proteomes" id="UP000815677"/>
    </source>
</evidence>
<dbReference type="PROSITE" id="PS00218">
    <property type="entry name" value="AMINO_ACID_PERMEASE_1"/>
    <property type="match status" value="1"/>
</dbReference>
<feature type="transmembrane region" description="Helical" evidence="7">
    <location>
        <begin position="640"/>
        <end position="661"/>
    </location>
</feature>
<dbReference type="Gene3D" id="1.20.1740.10">
    <property type="entry name" value="Amino acid/polyamine transporter I"/>
    <property type="match status" value="1"/>
</dbReference>
<feature type="transmembrane region" description="Helical" evidence="7">
    <location>
        <begin position="480"/>
        <end position="502"/>
    </location>
</feature>
<keyword evidence="3 7" id="KW-0812">Transmembrane</keyword>
<keyword evidence="5 7" id="KW-0472">Membrane</keyword>
<reference evidence="9" key="1">
    <citation type="submission" date="2014-09" db="EMBL/GenBank/DDBJ databases">
        <title>Genome sequence of the luminous mushroom Mycena chlorophos for searching fungal bioluminescence genes.</title>
        <authorList>
            <person name="Tanaka Y."/>
            <person name="Kasuga D."/>
            <person name="Oba Y."/>
            <person name="Hase S."/>
            <person name="Sato K."/>
            <person name="Oba Y."/>
            <person name="Sakakibara Y."/>
        </authorList>
    </citation>
    <scope>NUCLEOTIDE SEQUENCE</scope>
</reference>
<evidence type="ECO:0000256" key="3">
    <source>
        <dbReference type="ARBA" id="ARBA00022692"/>
    </source>
</evidence>
<feature type="transmembrane region" description="Helical" evidence="7">
    <location>
        <begin position="508"/>
        <end position="526"/>
    </location>
</feature>
<feature type="chain" id="PRO_5047044669" evidence="8">
    <location>
        <begin position="20"/>
        <end position="855"/>
    </location>
</feature>
<evidence type="ECO:0000256" key="2">
    <source>
        <dbReference type="ARBA" id="ARBA00022448"/>
    </source>
</evidence>
<evidence type="ECO:0000256" key="5">
    <source>
        <dbReference type="ARBA" id="ARBA00023136"/>
    </source>
</evidence>
<feature type="region of interest" description="Disordered" evidence="6">
    <location>
        <begin position="283"/>
        <end position="310"/>
    </location>
</feature>
<feature type="transmembrane region" description="Helical" evidence="7">
    <location>
        <begin position="763"/>
        <end position="784"/>
    </location>
</feature>
<proteinExistence type="predicted"/>
<accession>A0ABQ0L8L6</accession>
<gene>
    <name evidence="9" type="ORF">MCHLO_04970</name>
</gene>
<feature type="transmembrane region" description="Helical" evidence="7">
    <location>
        <begin position="538"/>
        <end position="563"/>
    </location>
</feature>
<dbReference type="InterPro" id="IPR004840">
    <property type="entry name" value="Amino_acid_permease_CS"/>
</dbReference>
<evidence type="ECO:0000256" key="6">
    <source>
        <dbReference type="SAM" id="MobiDB-lite"/>
    </source>
</evidence>
<organism evidence="9 10">
    <name type="scientific">Mycena chlorophos</name>
    <name type="common">Agaric fungus</name>
    <name type="synonym">Agaricus chlorophos</name>
    <dbReference type="NCBI Taxonomy" id="658473"/>
    <lineage>
        <taxon>Eukaryota</taxon>
        <taxon>Fungi</taxon>
        <taxon>Dikarya</taxon>
        <taxon>Basidiomycota</taxon>
        <taxon>Agaricomycotina</taxon>
        <taxon>Agaricomycetes</taxon>
        <taxon>Agaricomycetidae</taxon>
        <taxon>Agaricales</taxon>
        <taxon>Marasmiineae</taxon>
        <taxon>Mycenaceae</taxon>
        <taxon>Mycena</taxon>
    </lineage>
</organism>
<feature type="transmembrane region" description="Helical" evidence="7">
    <location>
        <begin position="720"/>
        <end position="743"/>
    </location>
</feature>
<feature type="region of interest" description="Disordered" evidence="6">
    <location>
        <begin position="833"/>
        <end position="855"/>
    </location>
</feature>
<keyword evidence="10" id="KW-1185">Reference proteome</keyword>
<dbReference type="InterPro" id="IPR002293">
    <property type="entry name" value="AA/rel_permease1"/>
</dbReference>
<feature type="transmembrane region" description="Helical" evidence="7">
    <location>
        <begin position="387"/>
        <end position="412"/>
    </location>
</feature>
<evidence type="ECO:0000256" key="4">
    <source>
        <dbReference type="ARBA" id="ARBA00022989"/>
    </source>
</evidence>
<feature type="transmembrane region" description="Helical" evidence="7">
    <location>
        <begin position="355"/>
        <end position="375"/>
    </location>
</feature>
<sequence length="855" mass="91344">MVFFRAVVAALAVPAAVVALSPVSHTTSGRPVYEAPSGSRVLQNGTNMVVYAPNGTQLHVFENVVGARTSTPTGTGPLRARQTDTVGEAYATMGANDTLEAFNATFVVPPAPTTFDSQFMFLSQGITTLDDNGVPASFLGAALQYGGSWVQGGPFYIGAVLLEFLPEGGYLISTIPDVSPQLNVSEKVGISVTYQGPESFPGEGTFYDYNIEFTGSDAANLPSLEIGQQVLPARVGFRVEEEGVSGPSDYPSGPLTFKDIKLQLTTGYPKKLDWETDGGAATGIDFEVGKNQPKPSDSRQLRRGHYTNPSSYGGISDEIGGSCWAVRVHSSVDDDDKELLALGYVPSFKREFSNLATISFAFSIMGLCSSIATTFNTPLTLGGPSTVVWCWILGACMCFTLGSSIAEIVSAFPTCGGLYTASAQLTPKKYRAIVGWVVGWLNILGQIAGVSSTEFGLSGMILAAAVIGKEGNFEVTQGKTVGLFAGLLVVHGLLNSVATRHLARFTKYFVFINLGATALIIIVLLATTPRSEMHPASYVFGSAGIVNQTGGWNTGLAFLFGLLSVQWTMTDYDATAHISEEVKRAAVAAPAAIFIAVIGTGLLGWLLNIVLVLCSGDLANLPGASGSAMLQIMTLRMGKTGALILWVFVCLTAFFVVQTALQAVSRTVFAFSRDHGLPDRGYFGYNSPTTHTPLRAIWFSTILSILPGLLDLASPIAANAIFSLTAIALDMSYIIPIGLRRVFEHHPEVMFKPGPFYMGSGVLGWAANLACISWTCFVCVIFCFPTVKPVTKLNMNYASVITLGVMFLSLTWYILDAHRHYKGPTSNIRAADQDREVISEVPSEEKHHDSKEDMA</sequence>
<keyword evidence="8" id="KW-0732">Signal</keyword>
<protein>
    <submittedName>
        <fullName evidence="9">APC amino acid permease</fullName>
    </submittedName>
</protein>